<feature type="compositionally biased region" description="Low complexity" evidence="1">
    <location>
        <begin position="556"/>
        <end position="622"/>
    </location>
</feature>
<feature type="region of interest" description="Disordered" evidence="1">
    <location>
        <begin position="412"/>
        <end position="438"/>
    </location>
</feature>
<dbReference type="RefSeq" id="WP_302076271.1">
    <property type="nucleotide sequence ID" value="NZ_JAUKWQ010000002.1"/>
</dbReference>
<feature type="region of interest" description="Disordered" evidence="1">
    <location>
        <begin position="158"/>
        <end position="319"/>
    </location>
</feature>
<keyword evidence="2" id="KW-1133">Transmembrane helix</keyword>
<dbReference type="Proteomes" id="UP001169006">
    <property type="component" value="Unassembled WGS sequence"/>
</dbReference>
<feature type="compositionally biased region" description="Low complexity" evidence="1">
    <location>
        <begin position="412"/>
        <end position="422"/>
    </location>
</feature>
<organism evidence="3 4">
    <name type="scientific">Rhizobium oryzicola</name>
    <dbReference type="NCBI Taxonomy" id="1232668"/>
    <lineage>
        <taxon>Bacteria</taxon>
        <taxon>Pseudomonadati</taxon>
        <taxon>Pseudomonadota</taxon>
        <taxon>Alphaproteobacteria</taxon>
        <taxon>Hyphomicrobiales</taxon>
        <taxon>Rhizobiaceae</taxon>
        <taxon>Rhizobium/Agrobacterium group</taxon>
        <taxon>Rhizobium</taxon>
    </lineage>
</organism>
<keyword evidence="4" id="KW-1185">Reference proteome</keyword>
<evidence type="ECO:0008006" key="5">
    <source>
        <dbReference type="Google" id="ProtNLM"/>
    </source>
</evidence>
<feature type="compositionally biased region" description="Basic and acidic residues" evidence="1">
    <location>
        <begin position="185"/>
        <end position="225"/>
    </location>
</feature>
<feature type="region of interest" description="Disordered" evidence="1">
    <location>
        <begin position="551"/>
        <end position="622"/>
    </location>
</feature>
<evidence type="ECO:0000313" key="4">
    <source>
        <dbReference type="Proteomes" id="UP001169006"/>
    </source>
</evidence>
<feature type="compositionally biased region" description="Low complexity" evidence="1">
    <location>
        <begin position="497"/>
        <end position="534"/>
    </location>
</feature>
<keyword evidence="2" id="KW-0472">Membrane</keyword>
<protein>
    <recommendedName>
        <fullName evidence="5">Transcriptional regulator</fullName>
    </recommendedName>
</protein>
<feature type="compositionally biased region" description="Basic and acidic residues" evidence="1">
    <location>
        <begin position="108"/>
        <end position="130"/>
    </location>
</feature>
<name>A0ABT8SVR4_9HYPH</name>
<sequence>MADFVAVIRRAVDGLANNTPEMRIRVYDKARSAVQRQLENMKPRPTDDMLRRQMEKLEAAIESVEKEHAEALPPADEQIAAEPHGGYVEPEEPAAVDSHVPAYEEPHHAAHEAEVAQPHHDEPVHEEPAPHEPVAYHAPEPEPAPVVPVWEERHAAETDAGPTGVHPSVLPMAPEPVEDPWQPEEPGHHPEVFAEPETHQAKHEPAASHDETWRDEDRRPHHPLIEDDGTFDYPASSAGTQHAVPVADDHHQAHEDSHARDEYGQAAAHATHSAVSAPPVLDWPPQTSAPEASSESLASDWDLPELPPISSKDAAREQAHQHFDETAAVESFNAHFEEPAHVTASARMPAVSDMPDLPTAAAVAAGPEAVDPLANLLAATPRKSDPIPAAAKPESDPWNDLEQLIGYEKASEAAGAAKAASSDPDELPPPPRAYRATPKPRRSYATILLALVGLAVVAGGGYAVWLNRGAIDNLISGVMGPQKAADQPKTANGTAKPAPNSSSSSAAPASNAPAQAPQAQAPASPSAATAANTTAPVAGPQKFTQRLLPDGTEVDQGAGSAQVGASGQSVAQSTPAAAGSTSAQAQTQAQAQAPAAGQAPGTQTPATPSQNTPPANPANTPAVTGEKIFLYEERIGQSSPTAIDGTVSWSLQHEPGENGRQESVVQGRISVPGRGMTALITFKRNADASLPASHLVELVFSLPQDFEGGAIDSVQRIAMKQTEQDRGTPLVAVPAKITDDFHMIALNDFPDARANNLELLRSRNWMDIPLVYRNGRRALLTLQKGSQGVKAFEDAIRDWKAAAPAKSGQ</sequence>
<feature type="compositionally biased region" description="Low complexity" evidence="1">
    <location>
        <begin position="288"/>
        <end position="299"/>
    </location>
</feature>
<evidence type="ECO:0000313" key="3">
    <source>
        <dbReference type="EMBL" id="MDO1582126.1"/>
    </source>
</evidence>
<feature type="region of interest" description="Disordered" evidence="1">
    <location>
        <begin position="480"/>
        <end position="534"/>
    </location>
</feature>
<feature type="region of interest" description="Disordered" evidence="1">
    <location>
        <begin position="108"/>
        <end position="132"/>
    </location>
</feature>
<keyword evidence="2" id="KW-0812">Transmembrane</keyword>
<proteinExistence type="predicted"/>
<dbReference type="EMBL" id="JAUKWQ010000002">
    <property type="protein sequence ID" value="MDO1582126.1"/>
    <property type="molecule type" value="Genomic_DNA"/>
</dbReference>
<accession>A0ABT8SVR4</accession>
<comment type="caution">
    <text evidence="3">The sequence shown here is derived from an EMBL/GenBank/DDBJ whole genome shotgun (WGS) entry which is preliminary data.</text>
</comment>
<feature type="compositionally biased region" description="Low complexity" evidence="1">
    <location>
        <begin position="266"/>
        <end position="277"/>
    </location>
</feature>
<feature type="transmembrane region" description="Helical" evidence="2">
    <location>
        <begin position="444"/>
        <end position="465"/>
    </location>
</feature>
<evidence type="ECO:0000256" key="2">
    <source>
        <dbReference type="SAM" id="Phobius"/>
    </source>
</evidence>
<feature type="compositionally biased region" description="Basic and acidic residues" evidence="1">
    <location>
        <begin position="247"/>
        <end position="263"/>
    </location>
</feature>
<evidence type="ECO:0000256" key="1">
    <source>
        <dbReference type="SAM" id="MobiDB-lite"/>
    </source>
</evidence>
<reference evidence="3" key="1">
    <citation type="journal article" date="2015" name="Int. J. Syst. Evol. Microbiol.">
        <title>Rhizobium oryzicola sp. nov., potential plant-growth-promoting endophytic bacteria isolated from rice roots.</title>
        <authorList>
            <person name="Zhang X.X."/>
            <person name="Gao J.S."/>
            <person name="Cao Y.H."/>
            <person name="Sheirdil R.A."/>
            <person name="Wang X.C."/>
            <person name="Zhang L."/>
        </authorList>
    </citation>
    <scope>NUCLEOTIDE SEQUENCE</scope>
    <source>
        <strain evidence="3">05753</strain>
    </source>
</reference>
<gene>
    <name evidence="3" type="ORF">Q2T52_08460</name>
</gene>
<reference evidence="3" key="2">
    <citation type="submission" date="2023-07" db="EMBL/GenBank/DDBJ databases">
        <authorList>
            <person name="Sun H."/>
        </authorList>
    </citation>
    <scope>NUCLEOTIDE SEQUENCE</scope>
    <source>
        <strain evidence="3">05753</strain>
    </source>
</reference>